<organism evidence="2 3">
    <name type="scientific">Streptomyces hebeiensis</name>
    <dbReference type="NCBI Taxonomy" id="229486"/>
    <lineage>
        <taxon>Bacteria</taxon>
        <taxon>Bacillati</taxon>
        <taxon>Actinomycetota</taxon>
        <taxon>Actinomycetes</taxon>
        <taxon>Kitasatosporales</taxon>
        <taxon>Streptomycetaceae</taxon>
        <taxon>Streptomyces</taxon>
    </lineage>
</organism>
<feature type="region of interest" description="Disordered" evidence="1">
    <location>
        <begin position="70"/>
        <end position="94"/>
    </location>
</feature>
<reference evidence="2 3" key="1">
    <citation type="journal article" date="2019" name="Int. J. Syst. Evol. Microbiol.">
        <title>The Global Catalogue of Microorganisms (GCM) 10K type strain sequencing project: providing services to taxonomists for standard genome sequencing and annotation.</title>
        <authorList>
            <consortium name="The Broad Institute Genomics Platform"/>
            <consortium name="The Broad Institute Genome Sequencing Center for Infectious Disease"/>
            <person name="Wu L."/>
            <person name="Ma J."/>
        </authorList>
    </citation>
    <scope>NUCLEOTIDE SEQUENCE [LARGE SCALE GENOMIC DNA]</scope>
    <source>
        <strain evidence="2 3">JCM 12696</strain>
    </source>
</reference>
<evidence type="ECO:0000256" key="1">
    <source>
        <dbReference type="SAM" id="MobiDB-lite"/>
    </source>
</evidence>
<evidence type="ECO:0000313" key="2">
    <source>
        <dbReference type="EMBL" id="GAA1163343.1"/>
    </source>
</evidence>
<proteinExistence type="predicted"/>
<comment type="caution">
    <text evidence="2">The sequence shown here is derived from an EMBL/GenBank/DDBJ whole genome shotgun (WGS) entry which is preliminary data.</text>
</comment>
<accession>A0ABN1UT17</accession>
<keyword evidence="3" id="KW-1185">Reference proteome</keyword>
<dbReference type="Proteomes" id="UP001501371">
    <property type="component" value="Unassembled WGS sequence"/>
</dbReference>
<protein>
    <submittedName>
        <fullName evidence="2">Uncharacterized protein</fullName>
    </submittedName>
</protein>
<gene>
    <name evidence="2" type="ORF">GCM10009654_20140</name>
</gene>
<name>A0ABN1UT17_9ACTN</name>
<feature type="compositionally biased region" description="Basic residues" evidence="1">
    <location>
        <begin position="71"/>
        <end position="89"/>
    </location>
</feature>
<feature type="region of interest" description="Disordered" evidence="1">
    <location>
        <begin position="162"/>
        <end position="206"/>
    </location>
</feature>
<evidence type="ECO:0000313" key="3">
    <source>
        <dbReference type="Proteomes" id="UP001501371"/>
    </source>
</evidence>
<dbReference type="EMBL" id="BAAAKV010000014">
    <property type="protein sequence ID" value="GAA1163343.1"/>
    <property type="molecule type" value="Genomic_DNA"/>
</dbReference>
<sequence length="206" mass="21233">MPLTTDGPTEQAVTADLERLPLETHRVVIAAATDGVATFSDVGAIEITATRGIGAAPTARATLDAATAGLRRGKARHRGSHPRPGRRGSGHGIKANAIAPYADTVALQAMLRPHVSERNRAAGMVPEAVAPVVAWLAHADCTISGKLLDASAGSMSEAFLSRTTATGPDPDLSIETVPAAPARALDRSTGSPYPDGGEYDEVRQGE</sequence>
<dbReference type="Gene3D" id="3.40.50.720">
    <property type="entry name" value="NAD(P)-binding Rossmann-like Domain"/>
    <property type="match status" value="1"/>
</dbReference>